<dbReference type="InterPro" id="IPR014057">
    <property type="entry name" value="HI1420"/>
</dbReference>
<accession>A0ABP9MYP7</accession>
<gene>
    <name evidence="1" type="ORF">GCM10023260_12990</name>
</gene>
<sequence>MMKITPFKPEEYLKDIESQQIFLNEALKTGDAAHIADALGIVARAQNMSALAKETNRERSGLYRSLSKTGDPKLSTLVAVLSALNLQLSVQSCNS</sequence>
<dbReference type="EMBL" id="BAABIY010000043">
    <property type="protein sequence ID" value="GAA5100818.1"/>
    <property type="molecule type" value="Genomic_DNA"/>
</dbReference>
<reference evidence="2" key="1">
    <citation type="journal article" date="2019" name="Int. J. Syst. Evol. Microbiol.">
        <title>The Global Catalogue of Microorganisms (GCM) 10K type strain sequencing project: providing services to taxonomists for standard genome sequencing and annotation.</title>
        <authorList>
            <consortium name="The Broad Institute Genomics Platform"/>
            <consortium name="The Broad Institute Genome Sequencing Center for Infectious Disease"/>
            <person name="Wu L."/>
            <person name="Ma J."/>
        </authorList>
    </citation>
    <scope>NUCLEOTIDE SEQUENCE [LARGE SCALE GENOMIC DNA]</scope>
    <source>
        <strain evidence="2">JCM 17706</strain>
    </source>
</reference>
<dbReference type="NCBIfam" id="TIGR02684">
    <property type="entry name" value="dnstrm_HI1420"/>
    <property type="match status" value="1"/>
</dbReference>
<dbReference type="InterPro" id="IPR010982">
    <property type="entry name" value="Lambda_DNA-bd_dom_sf"/>
</dbReference>
<protein>
    <submittedName>
        <fullName evidence="1">Addiction module antidote protein</fullName>
    </submittedName>
</protein>
<comment type="caution">
    <text evidence="1">The sequence shown here is derived from an EMBL/GenBank/DDBJ whole genome shotgun (WGS) entry which is preliminary data.</text>
</comment>
<organism evidence="1 2">
    <name type="scientific">Bartonella acomydis</name>
    <dbReference type="NCBI Taxonomy" id="686234"/>
    <lineage>
        <taxon>Bacteria</taxon>
        <taxon>Pseudomonadati</taxon>
        <taxon>Pseudomonadota</taxon>
        <taxon>Alphaproteobacteria</taxon>
        <taxon>Hyphomicrobiales</taxon>
        <taxon>Bartonellaceae</taxon>
        <taxon>Bartonella</taxon>
    </lineage>
</organism>
<dbReference type="SUPFAM" id="SSF47413">
    <property type="entry name" value="lambda repressor-like DNA-binding domains"/>
    <property type="match status" value="1"/>
</dbReference>
<proteinExistence type="predicted"/>
<dbReference type="PANTHER" id="PTHR40275:SF1">
    <property type="entry name" value="SSL7038 PROTEIN"/>
    <property type="match status" value="1"/>
</dbReference>
<name>A0ABP9MYP7_9HYPH</name>
<dbReference type="Pfam" id="PF21716">
    <property type="entry name" value="dnstrm_HI1420"/>
    <property type="match status" value="1"/>
</dbReference>
<dbReference type="PANTHER" id="PTHR40275">
    <property type="entry name" value="SSL7038 PROTEIN"/>
    <property type="match status" value="1"/>
</dbReference>
<keyword evidence="2" id="KW-1185">Reference proteome</keyword>
<evidence type="ECO:0000313" key="1">
    <source>
        <dbReference type="EMBL" id="GAA5100818.1"/>
    </source>
</evidence>
<dbReference type="Proteomes" id="UP001501525">
    <property type="component" value="Unassembled WGS sequence"/>
</dbReference>
<evidence type="ECO:0000313" key="2">
    <source>
        <dbReference type="Proteomes" id="UP001501525"/>
    </source>
</evidence>